<dbReference type="AlphaFoldDB" id="A0A381SXE3"/>
<gene>
    <name evidence="2" type="ORF">METZ01_LOCUS61526</name>
</gene>
<dbReference type="InterPro" id="IPR042529">
    <property type="entry name" value="IF_2B-like_C"/>
</dbReference>
<dbReference type="InterPro" id="IPR011559">
    <property type="entry name" value="Initiation_fac_2B_a/b/d"/>
</dbReference>
<dbReference type="NCBIfam" id="TIGR00512">
    <property type="entry name" value="salvage_mtnA"/>
    <property type="match status" value="1"/>
</dbReference>
<dbReference type="InterPro" id="IPR037171">
    <property type="entry name" value="NagB/RpiA_transferase-like"/>
</dbReference>
<dbReference type="InterPro" id="IPR027363">
    <property type="entry name" value="M1Pi_N"/>
</dbReference>
<dbReference type="Gene3D" id="3.40.50.10470">
    <property type="entry name" value="Translation initiation factor eif-2b, domain 2"/>
    <property type="match status" value="1"/>
</dbReference>
<keyword evidence="1" id="KW-0413">Isomerase</keyword>
<dbReference type="PANTHER" id="PTHR43475:SF1">
    <property type="entry name" value="METHYLTHIORIBOSE-1-PHOSPHATE ISOMERASE"/>
    <property type="match status" value="1"/>
</dbReference>
<name>A0A381SXE3_9ZZZZ</name>
<dbReference type="Pfam" id="PF01008">
    <property type="entry name" value="IF-2B"/>
    <property type="match status" value="1"/>
</dbReference>
<dbReference type="PANTHER" id="PTHR43475">
    <property type="entry name" value="METHYLTHIORIBOSE-1-PHOSPHATE ISOMERASE"/>
    <property type="match status" value="1"/>
</dbReference>
<dbReference type="InterPro" id="IPR000649">
    <property type="entry name" value="IF-2B-related"/>
</dbReference>
<sequence length="353" mass="38609">MKDETLITPTPTIAWTEGKVRLIDQTKLPLEEEYIETDDYTIVCDAILRLAIRGAPAIGVAGAYACVLASNKIEIDSLDEFKQSFAQKADEIGETRPTAVNLKWAVNKMINCARSFEGDVHQLKNNLLELAHEIREDDLERCHFLSLHGADVVPKDANVMTVCNTGGLATSGIGTALGVIQYAHAQGKDVHVNVCETRPLLQGARLNTWELKRTSTPFTLITDSMAASIMKKHDLDGVFVGADRIASNGDTANKIGTYSLAVLAKHHGVPFYVAAPLSTVDFDIKSGDEIPVEERAPSEITRIKDVQFTMEDIRVATPAFDVTPAELIEGIITEKGVAAYPYSESLEEQRNAR</sequence>
<dbReference type="GO" id="GO:0046523">
    <property type="term" value="F:S-methyl-5-thioribose-1-phosphate isomerase activity"/>
    <property type="evidence" value="ECO:0007669"/>
    <property type="project" value="TreeGrafter"/>
</dbReference>
<dbReference type="NCBIfam" id="NF004326">
    <property type="entry name" value="PRK05720.1"/>
    <property type="match status" value="1"/>
</dbReference>
<dbReference type="FunFam" id="3.40.50.10470:FF:000006">
    <property type="entry name" value="Methylthioribose-1-phosphate isomerase"/>
    <property type="match status" value="1"/>
</dbReference>
<dbReference type="HAMAP" id="MF_01678">
    <property type="entry name" value="Salvage_MtnA"/>
    <property type="match status" value="1"/>
</dbReference>
<accession>A0A381SXE3</accession>
<evidence type="ECO:0008006" key="3">
    <source>
        <dbReference type="Google" id="ProtNLM"/>
    </source>
</evidence>
<dbReference type="FunFam" id="1.20.120.420:FF:000003">
    <property type="entry name" value="Methylthioribose-1-phosphate isomerase"/>
    <property type="match status" value="1"/>
</dbReference>
<protein>
    <recommendedName>
        <fullName evidence="3">S-methyl-5-thioribose-1-phosphate isomerase</fullName>
    </recommendedName>
</protein>
<dbReference type="Gene3D" id="1.20.120.420">
    <property type="entry name" value="translation initiation factor eif-2b, domain 1"/>
    <property type="match status" value="1"/>
</dbReference>
<dbReference type="InterPro" id="IPR005251">
    <property type="entry name" value="IF-M1Pi"/>
</dbReference>
<proteinExistence type="inferred from homology"/>
<evidence type="ECO:0000256" key="1">
    <source>
        <dbReference type="ARBA" id="ARBA00023235"/>
    </source>
</evidence>
<dbReference type="NCBIfam" id="TIGR00524">
    <property type="entry name" value="eIF-2B_rel"/>
    <property type="match status" value="1"/>
</dbReference>
<organism evidence="2">
    <name type="scientific">marine metagenome</name>
    <dbReference type="NCBI Taxonomy" id="408172"/>
    <lineage>
        <taxon>unclassified sequences</taxon>
        <taxon>metagenomes</taxon>
        <taxon>ecological metagenomes</taxon>
    </lineage>
</organism>
<evidence type="ECO:0000313" key="2">
    <source>
        <dbReference type="EMBL" id="SVA08672.1"/>
    </source>
</evidence>
<dbReference type="EMBL" id="UINC01003715">
    <property type="protein sequence ID" value="SVA08672.1"/>
    <property type="molecule type" value="Genomic_DNA"/>
</dbReference>
<dbReference type="SUPFAM" id="SSF100950">
    <property type="entry name" value="NagB/RpiA/CoA transferase-like"/>
    <property type="match status" value="1"/>
</dbReference>
<reference evidence="2" key="1">
    <citation type="submission" date="2018-05" db="EMBL/GenBank/DDBJ databases">
        <authorList>
            <person name="Lanie J.A."/>
            <person name="Ng W.-L."/>
            <person name="Kazmierczak K.M."/>
            <person name="Andrzejewski T.M."/>
            <person name="Davidsen T.M."/>
            <person name="Wayne K.J."/>
            <person name="Tettelin H."/>
            <person name="Glass J.I."/>
            <person name="Rusch D."/>
            <person name="Podicherti R."/>
            <person name="Tsui H.-C.T."/>
            <person name="Winkler M.E."/>
        </authorList>
    </citation>
    <scope>NUCLEOTIDE SEQUENCE</scope>
</reference>
<dbReference type="GO" id="GO:0019509">
    <property type="term" value="P:L-methionine salvage from methylthioadenosine"/>
    <property type="evidence" value="ECO:0007669"/>
    <property type="project" value="TreeGrafter"/>
</dbReference>